<dbReference type="Pfam" id="PF24139">
    <property type="entry name" value="TPR_TNPO3_IPO13_4th"/>
    <property type="match status" value="1"/>
</dbReference>
<protein>
    <recommendedName>
        <fullName evidence="1">Importin N-terminal domain-containing protein</fullName>
    </recommendedName>
</protein>
<keyword evidence="3" id="KW-1185">Reference proteome</keyword>
<dbReference type="Pfam" id="PF03810">
    <property type="entry name" value="IBN_N"/>
    <property type="match status" value="1"/>
</dbReference>
<dbReference type="InterPro" id="IPR011989">
    <property type="entry name" value="ARM-like"/>
</dbReference>
<dbReference type="InterPro" id="IPR001494">
    <property type="entry name" value="Importin-beta_N"/>
</dbReference>
<dbReference type="GO" id="GO:0031267">
    <property type="term" value="F:small GTPase binding"/>
    <property type="evidence" value="ECO:0007669"/>
    <property type="project" value="InterPro"/>
</dbReference>
<evidence type="ECO:0000313" key="3">
    <source>
        <dbReference type="Proteomes" id="UP000765509"/>
    </source>
</evidence>
<dbReference type="Pfam" id="PF24140">
    <property type="entry name" value="TPR_TNPO3_IPO13_3rd"/>
    <property type="match status" value="1"/>
</dbReference>
<organism evidence="2 3">
    <name type="scientific">Austropuccinia psidii MF-1</name>
    <dbReference type="NCBI Taxonomy" id="1389203"/>
    <lineage>
        <taxon>Eukaryota</taxon>
        <taxon>Fungi</taxon>
        <taxon>Dikarya</taxon>
        <taxon>Basidiomycota</taxon>
        <taxon>Pucciniomycotina</taxon>
        <taxon>Pucciniomycetes</taxon>
        <taxon>Pucciniales</taxon>
        <taxon>Sphaerophragmiaceae</taxon>
        <taxon>Austropuccinia</taxon>
    </lineage>
</organism>
<dbReference type="InterPro" id="IPR058537">
    <property type="entry name" value="TPR_TNPO3_IPO13_4th"/>
</dbReference>
<dbReference type="PANTHER" id="PTHR12363:SF53">
    <property type="entry name" value="MRNA TRANSPORT REGULATOR MTR10"/>
    <property type="match status" value="1"/>
</dbReference>
<dbReference type="Proteomes" id="UP000765509">
    <property type="component" value="Unassembled WGS sequence"/>
</dbReference>
<dbReference type="Gene3D" id="1.25.10.10">
    <property type="entry name" value="Leucine-rich Repeat Variant"/>
    <property type="match status" value="1"/>
</dbReference>
<dbReference type="PROSITE" id="PS50166">
    <property type="entry name" value="IMPORTIN_B_NT"/>
    <property type="match status" value="1"/>
</dbReference>
<dbReference type="InterPro" id="IPR013598">
    <property type="entry name" value="Exportin-1/Importin-b-like"/>
</dbReference>
<dbReference type="Pfam" id="PF08389">
    <property type="entry name" value="Xpo1"/>
    <property type="match status" value="1"/>
</dbReference>
<dbReference type="GO" id="GO:0005737">
    <property type="term" value="C:cytoplasm"/>
    <property type="evidence" value="ECO:0007669"/>
    <property type="project" value="TreeGrafter"/>
</dbReference>
<sequence length="935" mass="105468">MDDSIKELSQHLSELYTHPDPSVKSKANEWLQNFQKTDQAWITADVILKTSDSSLESKLFAAQSFRSKITFDLDQLPPNHRLQLRESLLSALEHFSITSSKILVVQLCLALADLALQLPEWPTVVADMTEKYGKNPETVPALIEFLTVLPQEMIGNSKIKITNHDWSTPQVAQLVSNTLSMYLAAQGITTAIKSQIFTCFSAWLKAGEIPPSAVGSPFLLTCVFGALDDDDLFEHAIDLVVDLIHETQEVDDNMSLIEQIVSYLVSLQLKLSQVRDDSDKMRGYCRIFVEAGEWYIPLIIRHPESFLPIVHAIKTCCGYDDLEIVTITINFWYRLSKALHSKKENDNVKPLINIFADLVEIIIRHLHYPDDLNSLVGQEADDFRHFRHEIGGTLKDCCYVLGASICLKRSYDKIVLALANEVNSKWQDIEAPLFSMRTMGAEVDPKDDSILPMIMEVIPRLPTHPKIRYATILVLCRYTEWTNFHPDGIPFQLSYISSGFEDPSQEVRLAAAQAMKYLCRDCSQHLVSYLPQLHSFYQSMSLTLSHEDMNEVSTAIAHIIATLPVAQSTEVMSTFCMPLVEKLHNVALQKQPFSKQVEQEVSESLERIDIFLSIVHKLDGGLPPQCAQSLEQVWTVFCCILALYSQSLKISERFCAVMRRGLIFFGDLCLNVLISVLEQLTIHFETSGCSGYLWITSKVVSLFADKLNPTMQVAVKTAFERQSNAVFSSIKDSTPELISDVIEDYIYLLTNMIEKCPEMIISSPCFAPSFPVVLTSLEFFAPGPLSATLNYIREILGHSSLENTSMNGVDTPVAPAGFTLLAQAIQSLIIQHGYPLCEILLRRLLTDFPEDTVSSVIALFRLLSDRFPNEISAWLPVVAENLPERAISFNEKQKFLSALREALSQRRSDLVKEAILSIVKVSRRERARRQFHLED</sequence>
<dbReference type="PANTHER" id="PTHR12363">
    <property type="entry name" value="TRANSPORTIN 3 AND IMPORTIN 13"/>
    <property type="match status" value="1"/>
</dbReference>
<dbReference type="InterPro" id="IPR057941">
    <property type="entry name" value="TPR_TNPO3_IPO13_2nd"/>
</dbReference>
<reference evidence="2" key="1">
    <citation type="submission" date="2021-03" db="EMBL/GenBank/DDBJ databases">
        <title>Draft genome sequence of rust myrtle Austropuccinia psidii MF-1, a brazilian biotype.</title>
        <authorList>
            <person name="Quecine M.C."/>
            <person name="Pachon D.M.R."/>
            <person name="Bonatelli M.L."/>
            <person name="Correr F.H."/>
            <person name="Franceschini L.M."/>
            <person name="Leite T.F."/>
            <person name="Margarido G.R.A."/>
            <person name="Almeida C.A."/>
            <person name="Ferrarezi J.A."/>
            <person name="Labate C.A."/>
        </authorList>
    </citation>
    <scope>NUCLEOTIDE SEQUENCE</scope>
    <source>
        <strain evidence="2">MF-1</strain>
    </source>
</reference>
<evidence type="ECO:0000313" key="2">
    <source>
        <dbReference type="EMBL" id="MBW0475818.1"/>
    </source>
</evidence>
<accession>A0A9Q3C2M8</accession>
<dbReference type="EMBL" id="AVOT02004248">
    <property type="protein sequence ID" value="MBW0475818.1"/>
    <property type="molecule type" value="Genomic_DNA"/>
</dbReference>
<dbReference type="InterPro" id="IPR057942">
    <property type="entry name" value="TPR_TNPO3_IPO13_3rd"/>
</dbReference>
<dbReference type="SMART" id="SM00913">
    <property type="entry name" value="IBN_N"/>
    <property type="match status" value="1"/>
</dbReference>
<dbReference type="InterPro" id="IPR016024">
    <property type="entry name" value="ARM-type_fold"/>
</dbReference>
<proteinExistence type="predicted"/>
<dbReference type="AlphaFoldDB" id="A0A9Q3C2M8"/>
<name>A0A9Q3C2M8_9BASI</name>
<dbReference type="SUPFAM" id="SSF48371">
    <property type="entry name" value="ARM repeat"/>
    <property type="match status" value="1"/>
</dbReference>
<gene>
    <name evidence="2" type="ORF">O181_015533</name>
</gene>
<dbReference type="Pfam" id="PF24138">
    <property type="entry name" value="TPR_TNPO3_IPO13_2nd"/>
    <property type="match status" value="1"/>
</dbReference>
<feature type="domain" description="Importin N-terminal" evidence="1">
    <location>
        <begin position="27"/>
        <end position="94"/>
    </location>
</feature>
<dbReference type="GO" id="GO:0006606">
    <property type="term" value="P:protein import into nucleus"/>
    <property type="evidence" value="ECO:0007669"/>
    <property type="project" value="TreeGrafter"/>
</dbReference>
<evidence type="ECO:0000259" key="1">
    <source>
        <dbReference type="PROSITE" id="PS50166"/>
    </source>
</evidence>
<comment type="caution">
    <text evidence="2">The sequence shown here is derived from an EMBL/GenBank/DDBJ whole genome shotgun (WGS) entry which is preliminary data.</text>
</comment>
<dbReference type="InterPro" id="IPR051345">
    <property type="entry name" value="Importin_beta-like_NTR"/>
</dbReference>
<dbReference type="OrthoDB" id="435593at2759"/>